<keyword evidence="2 3" id="KW-0040">ANK repeat</keyword>
<dbReference type="EMBL" id="JASWJB010000023">
    <property type="protein sequence ID" value="KAK2611965.1"/>
    <property type="molecule type" value="Genomic_DNA"/>
</dbReference>
<dbReference type="Pfam" id="PF13637">
    <property type="entry name" value="Ank_4"/>
    <property type="match status" value="2"/>
</dbReference>
<feature type="repeat" description="ANK" evidence="3">
    <location>
        <begin position="918"/>
        <end position="950"/>
    </location>
</feature>
<dbReference type="Pfam" id="PF17106">
    <property type="entry name" value="NACHT_sigma"/>
    <property type="match status" value="1"/>
</dbReference>
<evidence type="ECO:0000259" key="5">
    <source>
        <dbReference type="Pfam" id="PF24883"/>
    </source>
</evidence>
<dbReference type="PANTHER" id="PTHR24126">
    <property type="entry name" value="ANKYRIN REPEAT, PH AND SEC7 DOMAIN CONTAINING PROTEIN SECG-RELATED"/>
    <property type="match status" value="1"/>
</dbReference>
<dbReference type="PANTHER" id="PTHR24126:SF14">
    <property type="entry name" value="ANK_REP_REGION DOMAIN-CONTAINING PROTEIN"/>
    <property type="match status" value="1"/>
</dbReference>
<evidence type="ECO:0000313" key="7">
    <source>
        <dbReference type="Proteomes" id="UP001251528"/>
    </source>
</evidence>
<protein>
    <recommendedName>
        <fullName evidence="8">NACHT domain-containing protein</fullName>
    </recommendedName>
</protein>
<dbReference type="SUPFAM" id="SSF52540">
    <property type="entry name" value="P-loop containing nucleoside triphosphate hydrolases"/>
    <property type="match status" value="1"/>
</dbReference>
<feature type="domain" description="Nephrocystin 3-like N-terminal" evidence="5">
    <location>
        <begin position="145"/>
        <end position="321"/>
    </location>
</feature>
<feature type="repeat" description="ANK" evidence="3">
    <location>
        <begin position="714"/>
        <end position="746"/>
    </location>
</feature>
<feature type="domain" description="NACHT-NTPase sigma" evidence="4">
    <location>
        <begin position="72"/>
        <end position="112"/>
    </location>
</feature>
<dbReference type="Gene3D" id="1.25.40.20">
    <property type="entry name" value="Ankyrin repeat-containing domain"/>
    <property type="match status" value="6"/>
</dbReference>
<keyword evidence="1" id="KW-0677">Repeat</keyword>
<reference evidence="6" key="1">
    <citation type="submission" date="2023-06" db="EMBL/GenBank/DDBJ databases">
        <title>Conoideocrella luteorostrata (Hypocreales: Clavicipitaceae), a potential biocontrol fungus for elongate hemlock scale in United States Christmas tree production areas.</title>
        <authorList>
            <person name="Barrett H."/>
            <person name="Lovett B."/>
            <person name="Macias A.M."/>
            <person name="Stajich J.E."/>
            <person name="Kasson M.T."/>
        </authorList>
    </citation>
    <scope>NUCLEOTIDE SEQUENCE</scope>
    <source>
        <strain evidence="6">ARSEF 14590</strain>
    </source>
</reference>
<dbReference type="Pfam" id="PF24883">
    <property type="entry name" value="NPHP3_N"/>
    <property type="match status" value="1"/>
</dbReference>
<dbReference type="Proteomes" id="UP001251528">
    <property type="component" value="Unassembled WGS sequence"/>
</dbReference>
<feature type="repeat" description="ANK" evidence="3">
    <location>
        <begin position="952"/>
        <end position="984"/>
    </location>
</feature>
<keyword evidence="7" id="KW-1185">Reference proteome</keyword>
<evidence type="ECO:0000256" key="3">
    <source>
        <dbReference type="PROSITE-ProRule" id="PRU00023"/>
    </source>
</evidence>
<evidence type="ECO:0000256" key="2">
    <source>
        <dbReference type="ARBA" id="ARBA00023043"/>
    </source>
</evidence>
<feature type="repeat" description="ANK" evidence="3">
    <location>
        <begin position="816"/>
        <end position="848"/>
    </location>
</feature>
<dbReference type="InterPro" id="IPR036770">
    <property type="entry name" value="Ankyrin_rpt-contain_sf"/>
</dbReference>
<sequence>MLSESDSRYTFPLPKNPKLLIRPRAKDRPIIFMVPMMTLCRRHARDRLFATGRDSEAQPHEFVITRHNSRSASFSSYGIRSQFNDPEVTVNASTGNGNHFPGATFRGSVYFGTGERLILPQDCWKSLAFLEMESRLKDIDDAATGTCEWISSNEVYTRWASSHRGLLWIKGKPGSGKSTLLRHVLRNVKEALGPDPLILSFFFHGRGAELQRTPLGLFRSLLYQLRDTPGALLDVVDTFQQRCETTGKPGEKWLWHPRELRDLFKSSLLKALKTRHISLFIDALDECGRQNAMELAEDFKSLLEMLPSAESKEFRICFTCRHYPIVALEGILEIYVERENDKDISTFVQGKLYSSGKQLPSTILDMITKRANGIFLWAWLVVRRILDPEQEGIQLKQIEAIINSVPPDLDTLYSAIISSMDLNSLKLIQWVCFATRPLSLAELQWAMLINANCPHHSFQECQTAGDLTSDDRGIRRQVHTLSCGLAEVTSDSEKVQFIHQSVKDFFVVRGLSALDSTLNLAKVTPPSQANLEGKAHYILSRICLRYLSMEEIVQSTIREKESLQSAFPLLHYAVTSWVTHAKQSEQMGISQVDLLEYFDWPAEILVRLWARHYGIIAPYTDDCPPGGTRILHIVSRYALMGPVQDILRRTSQVGTDVNTKDDDWRTALSYAAENGHEAVAKQLLGTGHSRITVRPKTFMELVNKSSGINHKDATGRTPLSWAAGNGHEATVRLLLEKGASMSIKDKINGQTPLSLAAKNGHEAIVRLLHEKGASIDVKDKHDGQTPLLWAAENGHEATVRLLLEKGASINVKDKSYRRTPLSWAAKNGHEAIVRLLLEKGASIDVKDKHDGQTPLLWAAENGHDAIVRLLLEKGASINVKDKSYRQTPLLWAAKNGHEAIVRLLLEKGASINVKDKHDGQTLLLWAAENGHEATVRLLLEKGASINVNDELYGRTALLWAAENGHEAIVRLLLEKGASIDAKDELYGRTALLWAAKNGHEATVRLLLEKGASIDVNDNYYGQTPLSWAAENGHEDVVRLLLEKGTSIDAKDV</sequence>
<feature type="repeat" description="ANK" evidence="3">
    <location>
        <begin position="748"/>
        <end position="780"/>
    </location>
</feature>
<evidence type="ECO:0000313" key="6">
    <source>
        <dbReference type="EMBL" id="KAK2611965.1"/>
    </source>
</evidence>
<evidence type="ECO:0000259" key="4">
    <source>
        <dbReference type="Pfam" id="PF17106"/>
    </source>
</evidence>
<dbReference type="Pfam" id="PF12796">
    <property type="entry name" value="Ank_2"/>
    <property type="match status" value="3"/>
</dbReference>
<gene>
    <name evidence="6" type="ORF">QQS21_002071</name>
</gene>
<dbReference type="AlphaFoldDB" id="A0AAJ0CW03"/>
<dbReference type="SMART" id="SM00248">
    <property type="entry name" value="ANK"/>
    <property type="match status" value="11"/>
</dbReference>
<dbReference type="PRINTS" id="PR01415">
    <property type="entry name" value="ANKYRIN"/>
</dbReference>
<evidence type="ECO:0000256" key="1">
    <source>
        <dbReference type="ARBA" id="ARBA00022737"/>
    </source>
</evidence>
<comment type="caution">
    <text evidence="6">The sequence shown here is derived from an EMBL/GenBank/DDBJ whole genome shotgun (WGS) entry which is preliminary data.</text>
</comment>
<dbReference type="PROSITE" id="PS50297">
    <property type="entry name" value="ANK_REP_REGION"/>
    <property type="match status" value="10"/>
</dbReference>
<feature type="repeat" description="ANK" evidence="3">
    <location>
        <begin position="884"/>
        <end position="916"/>
    </location>
</feature>
<feature type="repeat" description="ANK" evidence="3">
    <location>
        <begin position="850"/>
        <end position="882"/>
    </location>
</feature>
<evidence type="ECO:0008006" key="8">
    <source>
        <dbReference type="Google" id="ProtNLM"/>
    </source>
</evidence>
<dbReference type="Gene3D" id="3.40.50.300">
    <property type="entry name" value="P-loop containing nucleotide triphosphate hydrolases"/>
    <property type="match status" value="1"/>
</dbReference>
<dbReference type="InterPro" id="IPR031353">
    <property type="entry name" value="NACHT_sigma"/>
</dbReference>
<feature type="repeat" description="ANK" evidence="3">
    <location>
        <begin position="986"/>
        <end position="1018"/>
    </location>
</feature>
<dbReference type="InterPro" id="IPR027417">
    <property type="entry name" value="P-loop_NTPase"/>
</dbReference>
<proteinExistence type="predicted"/>
<dbReference type="PROSITE" id="PS50088">
    <property type="entry name" value="ANK_REPEAT"/>
    <property type="match status" value="10"/>
</dbReference>
<name>A0AAJ0CW03_9HYPO</name>
<feature type="repeat" description="ANK" evidence="3">
    <location>
        <begin position="1020"/>
        <end position="1052"/>
    </location>
</feature>
<dbReference type="InterPro" id="IPR056884">
    <property type="entry name" value="NPHP3-like_N"/>
</dbReference>
<accession>A0AAJ0CW03</accession>
<dbReference type="InterPro" id="IPR002110">
    <property type="entry name" value="Ankyrin_rpt"/>
</dbReference>
<organism evidence="6 7">
    <name type="scientific">Conoideocrella luteorostrata</name>
    <dbReference type="NCBI Taxonomy" id="1105319"/>
    <lineage>
        <taxon>Eukaryota</taxon>
        <taxon>Fungi</taxon>
        <taxon>Dikarya</taxon>
        <taxon>Ascomycota</taxon>
        <taxon>Pezizomycotina</taxon>
        <taxon>Sordariomycetes</taxon>
        <taxon>Hypocreomycetidae</taxon>
        <taxon>Hypocreales</taxon>
        <taxon>Clavicipitaceae</taxon>
        <taxon>Conoideocrella</taxon>
    </lineage>
</organism>
<dbReference type="SUPFAM" id="SSF48403">
    <property type="entry name" value="Ankyrin repeat"/>
    <property type="match status" value="2"/>
</dbReference>
<feature type="repeat" description="ANK" evidence="3">
    <location>
        <begin position="782"/>
        <end position="814"/>
    </location>
</feature>